<dbReference type="Gene3D" id="1.10.10.10">
    <property type="entry name" value="Winged helix-like DNA-binding domain superfamily/Winged helix DNA-binding domain"/>
    <property type="match status" value="1"/>
</dbReference>
<dbReference type="GO" id="GO:0006352">
    <property type="term" value="P:DNA-templated transcription initiation"/>
    <property type="evidence" value="ECO:0007669"/>
    <property type="project" value="InterPro"/>
</dbReference>
<dbReference type="SUPFAM" id="SSF88946">
    <property type="entry name" value="Sigma2 domain of RNA polymerase sigma factors"/>
    <property type="match status" value="1"/>
</dbReference>
<keyword evidence="5" id="KW-0804">Transcription</keyword>
<evidence type="ECO:0000256" key="2">
    <source>
        <dbReference type="ARBA" id="ARBA00011344"/>
    </source>
</evidence>
<keyword evidence="7" id="KW-1185">Reference proteome</keyword>
<dbReference type="NCBIfam" id="TIGR02937">
    <property type="entry name" value="sigma70-ECF"/>
    <property type="match status" value="1"/>
</dbReference>
<dbReference type="GO" id="GO:0003677">
    <property type="term" value="F:DNA binding"/>
    <property type="evidence" value="ECO:0007669"/>
    <property type="project" value="InterPro"/>
</dbReference>
<dbReference type="RefSeq" id="WP_157736608.1">
    <property type="nucleotide sequence ID" value="NZ_CP022521.1"/>
</dbReference>
<dbReference type="InterPro" id="IPR014284">
    <property type="entry name" value="RNA_pol_sigma-70_dom"/>
</dbReference>
<dbReference type="PANTHER" id="PTHR30173:SF36">
    <property type="entry name" value="ECF RNA POLYMERASE SIGMA FACTOR SIGJ"/>
    <property type="match status" value="1"/>
</dbReference>
<keyword evidence="4" id="KW-0731">Sigma factor</keyword>
<evidence type="ECO:0000256" key="3">
    <source>
        <dbReference type="ARBA" id="ARBA00023015"/>
    </source>
</evidence>
<dbReference type="AlphaFoldDB" id="A0A221VXU6"/>
<sequence length="312" mass="34373">MTASPARSPFEAERDRLTWLSYRMLGSWRDAEDVVQDVAVEWIIAADAIENPAGWLTTITVRRSIDALRRRRRAETYVGPWLPEPFVSEPVSGPSGSAPEESVERDETLTMVFLTLAERLTPPQRAVIVLRALDYSHDEVARMLQITSAASRQHQRRGTVALRRAEEAVANRQSGRCAHRGPSHRSQEERALLTAFLTAARDGDVEALSALLADEVVAYNDGGGRMRAALRPLFGRANVARFVVGVADLHRARRAVRLVTVNGGPGAIVTLSGAEHVVSLDVRDGVIHRVFDVCNPDKLGRVRETGRPQPVV</sequence>
<dbReference type="OrthoDB" id="6689546at2"/>
<evidence type="ECO:0000313" key="7">
    <source>
        <dbReference type="Proteomes" id="UP000204221"/>
    </source>
</evidence>
<dbReference type="PANTHER" id="PTHR30173">
    <property type="entry name" value="SIGMA 19 FACTOR"/>
    <property type="match status" value="1"/>
</dbReference>
<dbReference type="Pfam" id="PF08281">
    <property type="entry name" value="Sigma70_r4_2"/>
    <property type="match status" value="1"/>
</dbReference>
<evidence type="ECO:0000256" key="5">
    <source>
        <dbReference type="ARBA" id="ARBA00023163"/>
    </source>
</evidence>
<dbReference type="InterPro" id="IPR007627">
    <property type="entry name" value="RNA_pol_sigma70_r2"/>
</dbReference>
<dbReference type="Proteomes" id="UP000204221">
    <property type="component" value="Chromosome"/>
</dbReference>
<name>A0A221VXU6_9PSEU</name>
<dbReference type="Gene3D" id="3.10.450.50">
    <property type="match status" value="1"/>
</dbReference>
<keyword evidence="3" id="KW-0805">Transcription regulation</keyword>
<dbReference type="GO" id="GO:0016987">
    <property type="term" value="F:sigma factor activity"/>
    <property type="evidence" value="ECO:0007669"/>
    <property type="project" value="UniProtKB-KW"/>
</dbReference>
<gene>
    <name evidence="6" type="primary">sigJ2</name>
    <name evidence="6" type="ORF">AHOG_03195</name>
</gene>
<dbReference type="InterPro" id="IPR052704">
    <property type="entry name" value="ECF_Sigma-70_Domain"/>
</dbReference>
<protein>
    <submittedName>
        <fullName evidence="6">ECF RNA polymerase sigma factor SigJ</fullName>
    </submittedName>
</protein>
<dbReference type="InterPro" id="IPR013249">
    <property type="entry name" value="RNA_pol_sigma70_r4_t2"/>
</dbReference>
<dbReference type="KEGG" id="ahg:AHOG_03195"/>
<comment type="subunit">
    <text evidence="2">Interacts transiently with the RNA polymerase catalytic core formed by RpoA, RpoB, RpoC and RpoZ (2 alpha, 1 beta, 1 beta' and 1 omega subunit) to form the RNA polymerase holoenzyme that can initiate transcription.</text>
</comment>
<dbReference type="InterPro" id="IPR036388">
    <property type="entry name" value="WH-like_DNA-bd_sf"/>
</dbReference>
<proteinExistence type="inferred from homology"/>
<dbReference type="InterPro" id="IPR013325">
    <property type="entry name" value="RNA_pol_sigma_r2"/>
</dbReference>
<organism evidence="6 7">
    <name type="scientific">Actinoalloteichus hoggarensis</name>
    <dbReference type="NCBI Taxonomy" id="1470176"/>
    <lineage>
        <taxon>Bacteria</taxon>
        <taxon>Bacillati</taxon>
        <taxon>Actinomycetota</taxon>
        <taxon>Actinomycetes</taxon>
        <taxon>Pseudonocardiales</taxon>
        <taxon>Pseudonocardiaceae</taxon>
        <taxon>Actinoalloteichus</taxon>
    </lineage>
</organism>
<accession>A0A221VXU6</accession>
<dbReference type="EMBL" id="CP022521">
    <property type="protein sequence ID" value="ASO18297.1"/>
    <property type="molecule type" value="Genomic_DNA"/>
</dbReference>
<evidence type="ECO:0000256" key="1">
    <source>
        <dbReference type="ARBA" id="ARBA00010641"/>
    </source>
</evidence>
<comment type="similarity">
    <text evidence="1">Belongs to the sigma-70 factor family. ECF subfamily.</text>
</comment>
<dbReference type="SUPFAM" id="SSF54427">
    <property type="entry name" value="NTF2-like"/>
    <property type="match status" value="1"/>
</dbReference>
<reference evidence="6 7" key="1">
    <citation type="submission" date="2017-07" db="EMBL/GenBank/DDBJ databases">
        <title>Complete genome sequence of Actinoalloteichus hoggarensis DSM 45943, type strain of Actinoalloteichus hoggarensis.</title>
        <authorList>
            <person name="Ruckert C."/>
            <person name="Nouioui I."/>
            <person name="Willmese J."/>
            <person name="van Wezel G."/>
            <person name="Klenk H.-P."/>
            <person name="Kalinowski J."/>
            <person name="Zotchev S.B."/>
        </authorList>
    </citation>
    <scope>NUCLEOTIDE SEQUENCE [LARGE SCALE GENOMIC DNA]</scope>
    <source>
        <strain evidence="6 7">DSM 45943</strain>
    </source>
</reference>
<dbReference type="Pfam" id="PF04542">
    <property type="entry name" value="Sigma70_r2"/>
    <property type="match status" value="1"/>
</dbReference>
<dbReference type="SUPFAM" id="SSF88659">
    <property type="entry name" value="Sigma3 and sigma4 domains of RNA polymerase sigma factors"/>
    <property type="match status" value="1"/>
</dbReference>
<dbReference type="InterPro" id="IPR013324">
    <property type="entry name" value="RNA_pol_sigma_r3/r4-like"/>
</dbReference>
<dbReference type="InterPro" id="IPR032710">
    <property type="entry name" value="NTF2-like_dom_sf"/>
</dbReference>
<dbReference type="Gene3D" id="1.10.1740.10">
    <property type="match status" value="1"/>
</dbReference>
<evidence type="ECO:0000313" key="6">
    <source>
        <dbReference type="EMBL" id="ASO18297.1"/>
    </source>
</evidence>
<evidence type="ECO:0000256" key="4">
    <source>
        <dbReference type="ARBA" id="ARBA00023082"/>
    </source>
</evidence>